<dbReference type="RefSeq" id="WP_146178288.1">
    <property type="nucleotide sequence ID" value="NZ_PVNG01000010.1"/>
</dbReference>
<organism evidence="1 2">
    <name type="scientific">Nonomuraea fuscirosea</name>
    <dbReference type="NCBI Taxonomy" id="1291556"/>
    <lineage>
        <taxon>Bacteria</taxon>
        <taxon>Bacillati</taxon>
        <taxon>Actinomycetota</taxon>
        <taxon>Actinomycetes</taxon>
        <taxon>Streptosporangiales</taxon>
        <taxon>Streptosporangiaceae</taxon>
        <taxon>Nonomuraea</taxon>
    </lineage>
</organism>
<name>A0A2T0MXD0_9ACTN</name>
<reference evidence="1 2" key="1">
    <citation type="submission" date="2018-03" db="EMBL/GenBank/DDBJ databases">
        <title>Genomic Encyclopedia of Type Strains, Phase III (KMG-III): the genomes of soil and plant-associated and newly described type strains.</title>
        <authorList>
            <person name="Whitman W."/>
        </authorList>
    </citation>
    <scope>NUCLEOTIDE SEQUENCE [LARGE SCALE GENOMIC DNA]</scope>
    <source>
        <strain evidence="1 2">CGMCC 4.7104</strain>
    </source>
</reference>
<evidence type="ECO:0000313" key="2">
    <source>
        <dbReference type="Proteomes" id="UP000238312"/>
    </source>
</evidence>
<gene>
    <name evidence="1" type="ORF">B0I32_110198</name>
</gene>
<evidence type="ECO:0000313" key="1">
    <source>
        <dbReference type="EMBL" id="PRX63746.1"/>
    </source>
</evidence>
<protein>
    <submittedName>
        <fullName evidence="1">Uncharacterized protein</fullName>
    </submittedName>
</protein>
<dbReference type="Proteomes" id="UP000238312">
    <property type="component" value="Unassembled WGS sequence"/>
</dbReference>
<dbReference type="EMBL" id="PVNG01000010">
    <property type="protein sequence ID" value="PRX63746.1"/>
    <property type="molecule type" value="Genomic_DNA"/>
</dbReference>
<comment type="caution">
    <text evidence="1">The sequence shown here is derived from an EMBL/GenBank/DDBJ whole genome shotgun (WGS) entry which is preliminary data.</text>
</comment>
<dbReference type="AlphaFoldDB" id="A0A2T0MXD0"/>
<accession>A0A2T0MXD0</accession>
<keyword evidence="2" id="KW-1185">Reference proteome</keyword>
<dbReference type="OrthoDB" id="3208380at2"/>
<sequence length="190" mass="21480">MDRPATHAVPVRSTAQVLIDVAGEASHELVVAGAAVYNVLTQYLMKKIPSRFEFIRREADGERGIRIGNFHDNESKDLWRGVEWTQTFDGEQHPFHKEYFVVERLKWDRGKDGDRRLTTVFIAAGTCSAATAEALRLLADWPALARSFGDKNFGLVREIHLIATNELDGRSREMAPPHEGAGFEFRYGEH</sequence>
<proteinExistence type="predicted"/>